<gene>
    <name evidence="8" type="ORF">GCM10023082_13720</name>
</gene>
<feature type="transmembrane region" description="Helical" evidence="6">
    <location>
        <begin position="34"/>
        <end position="56"/>
    </location>
</feature>
<feature type="transmembrane region" description="Helical" evidence="6">
    <location>
        <begin position="339"/>
        <end position="357"/>
    </location>
</feature>
<protein>
    <submittedName>
        <fullName evidence="8">MFS transporter</fullName>
    </submittedName>
</protein>
<comment type="subcellular location">
    <subcellularLocation>
        <location evidence="1">Cell membrane</location>
        <topology evidence="1">Multi-pass membrane protein</topology>
    </subcellularLocation>
</comment>
<dbReference type="InterPro" id="IPR051788">
    <property type="entry name" value="MFS_Transporter"/>
</dbReference>
<dbReference type="Gene3D" id="1.20.1250.20">
    <property type="entry name" value="MFS general substrate transporter like domains"/>
    <property type="match status" value="2"/>
</dbReference>
<evidence type="ECO:0000256" key="5">
    <source>
        <dbReference type="SAM" id="MobiDB-lite"/>
    </source>
</evidence>
<feature type="transmembrane region" description="Helical" evidence="6">
    <location>
        <begin position="92"/>
        <end position="119"/>
    </location>
</feature>
<feature type="transmembrane region" description="Helical" evidence="6">
    <location>
        <begin position="154"/>
        <end position="176"/>
    </location>
</feature>
<dbReference type="Proteomes" id="UP001499884">
    <property type="component" value="Unassembled WGS sequence"/>
</dbReference>
<accession>A0ABP7EEJ1</accession>
<proteinExistence type="predicted"/>
<dbReference type="Pfam" id="PF07690">
    <property type="entry name" value="MFS_1"/>
    <property type="match status" value="2"/>
</dbReference>
<feature type="transmembrane region" description="Helical" evidence="6">
    <location>
        <begin position="131"/>
        <end position="148"/>
    </location>
</feature>
<reference evidence="9" key="1">
    <citation type="journal article" date="2019" name="Int. J. Syst. Evol. Microbiol.">
        <title>The Global Catalogue of Microorganisms (GCM) 10K type strain sequencing project: providing services to taxonomists for standard genome sequencing and annotation.</title>
        <authorList>
            <consortium name="The Broad Institute Genomics Platform"/>
            <consortium name="The Broad Institute Genome Sequencing Center for Infectious Disease"/>
            <person name="Wu L."/>
            <person name="Ma J."/>
        </authorList>
    </citation>
    <scope>NUCLEOTIDE SEQUENCE [LARGE SCALE GENOMIC DNA]</scope>
    <source>
        <strain evidence="9">JCM 30846</strain>
    </source>
</reference>
<dbReference type="PROSITE" id="PS50850">
    <property type="entry name" value="MFS"/>
    <property type="match status" value="1"/>
</dbReference>
<feature type="transmembrane region" description="Helical" evidence="6">
    <location>
        <begin position="209"/>
        <end position="231"/>
    </location>
</feature>
<evidence type="ECO:0000256" key="1">
    <source>
        <dbReference type="ARBA" id="ARBA00004651"/>
    </source>
</evidence>
<keyword evidence="4 6" id="KW-0472">Membrane</keyword>
<evidence type="ECO:0000259" key="7">
    <source>
        <dbReference type="PROSITE" id="PS50850"/>
    </source>
</evidence>
<evidence type="ECO:0000256" key="3">
    <source>
        <dbReference type="ARBA" id="ARBA00022989"/>
    </source>
</evidence>
<dbReference type="SUPFAM" id="SSF103473">
    <property type="entry name" value="MFS general substrate transporter"/>
    <property type="match status" value="1"/>
</dbReference>
<organism evidence="8 9">
    <name type="scientific">Streptomyces tremellae</name>
    <dbReference type="NCBI Taxonomy" id="1124239"/>
    <lineage>
        <taxon>Bacteria</taxon>
        <taxon>Bacillati</taxon>
        <taxon>Actinomycetota</taxon>
        <taxon>Actinomycetes</taxon>
        <taxon>Kitasatosporales</taxon>
        <taxon>Streptomycetaceae</taxon>
        <taxon>Streptomyces</taxon>
    </lineage>
</organism>
<feature type="transmembrane region" description="Helical" evidence="6">
    <location>
        <begin position="68"/>
        <end position="86"/>
    </location>
</feature>
<dbReference type="InterPro" id="IPR036259">
    <property type="entry name" value="MFS_trans_sf"/>
</dbReference>
<evidence type="ECO:0000313" key="9">
    <source>
        <dbReference type="Proteomes" id="UP001499884"/>
    </source>
</evidence>
<feature type="compositionally biased region" description="Low complexity" evidence="5">
    <location>
        <begin position="190"/>
        <end position="209"/>
    </location>
</feature>
<dbReference type="InterPro" id="IPR020846">
    <property type="entry name" value="MFS_dom"/>
</dbReference>
<feature type="transmembrane region" description="Helical" evidence="6">
    <location>
        <begin position="251"/>
        <end position="270"/>
    </location>
</feature>
<feature type="transmembrane region" description="Helical" evidence="6">
    <location>
        <begin position="306"/>
        <end position="327"/>
    </location>
</feature>
<evidence type="ECO:0000256" key="6">
    <source>
        <dbReference type="SAM" id="Phobius"/>
    </source>
</evidence>
<keyword evidence="9" id="KW-1185">Reference proteome</keyword>
<evidence type="ECO:0000256" key="2">
    <source>
        <dbReference type="ARBA" id="ARBA00022692"/>
    </source>
</evidence>
<feature type="region of interest" description="Disordered" evidence="5">
    <location>
        <begin position="177"/>
        <end position="209"/>
    </location>
</feature>
<evidence type="ECO:0000256" key="4">
    <source>
        <dbReference type="ARBA" id="ARBA00023136"/>
    </source>
</evidence>
<feature type="transmembrane region" description="Helical" evidence="6">
    <location>
        <begin position="282"/>
        <end position="300"/>
    </location>
</feature>
<name>A0ABP7EEJ1_9ACTN</name>
<dbReference type="CDD" id="cd17393">
    <property type="entry name" value="MFS_MosC_like"/>
    <property type="match status" value="1"/>
</dbReference>
<dbReference type="InterPro" id="IPR011701">
    <property type="entry name" value="MFS"/>
</dbReference>
<dbReference type="PANTHER" id="PTHR23514">
    <property type="entry name" value="BYPASS OF STOP CODON PROTEIN 6"/>
    <property type="match status" value="1"/>
</dbReference>
<keyword evidence="3 6" id="KW-1133">Transmembrane helix</keyword>
<feature type="transmembrane region" description="Helical" evidence="6">
    <location>
        <begin position="363"/>
        <end position="383"/>
    </location>
</feature>
<dbReference type="PANTHER" id="PTHR23514:SF13">
    <property type="entry name" value="INNER MEMBRANE PROTEIN YBJJ"/>
    <property type="match status" value="1"/>
</dbReference>
<dbReference type="EMBL" id="BAABEP010000005">
    <property type="protein sequence ID" value="GAA3717402.1"/>
    <property type="molecule type" value="Genomic_DNA"/>
</dbReference>
<comment type="caution">
    <text evidence="8">The sequence shown here is derived from an EMBL/GenBank/DDBJ whole genome shotgun (WGS) entry which is preliminary data.</text>
</comment>
<keyword evidence="2 6" id="KW-0812">Transmembrane</keyword>
<evidence type="ECO:0000313" key="8">
    <source>
        <dbReference type="EMBL" id="GAA3717402.1"/>
    </source>
</evidence>
<feature type="domain" description="Major facilitator superfamily (MFS) profile" evidence="7">
    <location>
        <begin position="1"/>
        <end position="392"/>
    </location>
</feature>
<sequence length="398" mass="38934">MLRVAVTLFFGLDGFVFAGWVVRIPAVKAQTNASASALGLALLGVSAGAVVTMVVTGRLCRIFGARPVTVGCATLLSLSVALPAHTHSALSLGLVLVVFGIGYGGQNVAMNAVAVDLVAALRRPVISSFHAVYSLGGMLGAALGGLVASRLSPAVHLGALAAVGLVTTAVVAPFLLRGPEPTPPEPARQPGSGTPGAARTGSGRGPGTAARAGAGGAVALFGVIACCTAYGEGSMADWSALHLSQDLGAAPGVAALGYSAFALAMTLGRLSGTAVQERFGQTGVLVVGGLTAAAGMLVGALAPTTWLVFAGFVVMGLGLANIFPVAIGRAGALAGPNGVALASTFGYGGMLIGPPAIGFLADWLSMPVALTTVSLLAALAALLGHVARGAGAREPSGT</sequence>